<dbReference type="InterPro" id="IPR003439">
    <property type="entry name" value="ABC_transporter-like_ATP-bd"/>
</dbReference>
<dbReference type="InterPro" id="IPR027417">
    <property type="entry name" value="P-loop_NTPase"/>
</dbReference>
<dbReference type="Proteomes" id="UP001431776">
    <property type="component" value="Unassembled WGS sequence"/>
</dbReference>
<keyword evidence="7 11" id="KW-0067">ATP-binding</keyword>
<dbReference type="InterPro" id="IPR017871">
    <property type="entry name" value="ABC_transporter-like_CS"/>
</dbReference>
<dbReference type="CDD" id="cd03216">
    <property type="entry name" value="ABC_Carb_Monos_I"/>
    <property type="match status" value="1"/>
</dbReference>
<dbReference type="PANTHER" id="PTHR43790">
    <property type="entry name" value="CARBOHYDRATE TRANSPORT ATP-BINDING PROTEIN MG119-RELATED"/>
    <property type="match status" value="1"/>
</dbReference>
<evidence type="ECO:0000256" key="5">
    <source>
        <dbReference type="ARBA" id="ARBA00022737"/>
    </source>
</evidence>
<evidence type="ECO:0000256" key="3">
    <source>
        <dbReference type="ARBA" id="ARBA00022475"/>
    </source>
</evidence>
<keyword evidence="8" id="KW-1278">Translocase</keyword>
<dbReference type="PANTHER" id="PTHR43790:SF3">
    <property type="entry name" value="D-ALLOSE IMPORT ATP-BINDING PROTEIN ALSA-RELATED"/>
    <property type="match status" value="1"/>
</dbReference>
<keyword evidence="5" id="KW-0677">Repeat</keyword>
<evidence type="ECO:0000256" key="2">
    <source>
        <dbReference type="ARBA" id="ARBA00022448"/>
    </source>
</evidence>
<evidence type="ECO:0000256" key="9">
    <source>
        <dbReference type="ARBA" id="ARBA00023136"/>
    </source>
</evidence>
<name>A0AAW6TSG5_9BACT</name>
<gene>
    <name evidence="11" type="ORF">QJ522_06340</name>
</gene>
<dbReference type="GO" id="GO:0005886">
    <property type="term" value="C:plasma membrane"/>
    <property type="evidence" value="ECO:0007669"/>
    <property type="project" value="UniProtKB-SubCell"/>
</dbReference>
<comment type="subcellular location">
    <subcellularLocation>
        <location evidence="1">Cell membrane</location>
        <topology evidence="1">Peripheral membrane protein</topology>
    </subcellularLocation>
</comment>
<organism evidence="11 12">
    <name type="scientific">Anaerobaca lacustris</name>
    <dbReference type="NCBI Taxonomy" id="3044600"/>
    <lineage>
        <taxon>Bacteria</taxon>
        <taxon>Pseudomonadati</taxon>
        <taxon>Planctomycetota</taxon>
        <taxon>Phycisphaerae</taxon>
        <taxon>Sedimentisphaerales</taxon>
        <taxon>Anaerobacaceae</taxon>
        <taxon>Anaerobaca</taxon>
    </lineage>
</organism>
<dbReference type="RefSeq" id="WP_349244067.1">
    <property type="nucleotide sequence ID" value="NZ_JASCXX010000006.1"/>
</dbReference>
<accession>A0AAW6TSG5</accession>
<dbReference type="GO" id="GO:0005524">
    <property type="term" value="F:ATP binding"/>
    <property type="evidence" value="ECO:0007669"/>
    <property type="project" value="UniProtKB-KW"/>
</dbReference>
<comment type="caution">
    <text evidence="11">The sequence shown here is derived from an EMBL/GenBank/DDBJ whole genome shotgun (WGS) entry which is preliminary data.</text>
</comment>
<keyword evidence="4" id="KW-0762">Sugar transport</keyword>
<keyword evidence="6" id="KW-0547">Nucleotide-binding</keyword>
<keyword evidence="12" id="KW-1185">Reference proteome</keyword>
<sequence length="530" mass="57138">MVATGPHEIVLAAEAVSKSFGGVKALDGARLEVWAGKVNALMGENGAGKSTLMKVLAGVYQDYEGRILLNGQPVAFAGPRQAQERGVAMIHQELNLIGGLSIAENIFLGREFVGALGLIDFKVMAAEAARLLDRLDLKVDPRTPVGRLRVGQQQIVEIAKAMACNARVIIMDEPTSAISGREVDVLFGLIRTLTEQGVGVVYISHKMDEVFRISDRITVMRDGRTVHAGNCCEVSQDDVVRMMVGRDVKDFFVSSRADVGAEVFRVEKMSLPHPDRPGDFLVRDVSFSVARGEVLGLFGLMGAGRSELFETIFGLHAPTASGRVFLEGRPLAANTARASSAAEAIAAGLGLVPEDRKRQGLVMEMSVAENMTLASLHTVERLGFLSDRLERAMAGDYVRRLAIRTASHRQPVRHLSGGNQQKVVLAKWLATRPKVLFLDEPTRGVDVNAKNQIYELIHELAAAGLAIVMISSELPEIMAIAGRIIVLSEGRQTAEFSCDQASEERLLRAALPGSLSGGARARVPQGGEFS</sequence>
<dbReference type="EMBL" id="JASCXX010000006">
    <property type="protein sequence ID" value="MDI6448656.1"/>
    <property type="molecule type" value="Genomic_DNA"/>
</dbReference>
<evidence type="ECO:0000259" key="10">
    <source>
        <dbReference type="PROSITE" id="PS50893"/>
    </source>
</evidence>
<dbReference type="SUPFAM" id="SSF52540">
    <property type="entry name" value="P-loop containing nucleoside triphosphate hydrolases"/>
    <property type="match status" value="2"/>
</dbReference>
<evidence type="ECO:0000256" key="1">
    <source>
        <dbReference type="ARBA" id="ARBA00004202"/>
    </source>
</evidence>
<dbReference type="SMART" id="SM00382">
    <property type="entry name" value="AAA"/>
    <property type="match status" value="2"/>
</dbReference>
<evidence type="ECO:0000256" key="7">
    <source>
        <dbReference type="ARBA" id="ARBA00022840"/>
    </source>
</evidence>
<protein>
    <submittedName>
        <fullName evidence="11">Sugar ABC transporter ATP-binding protein</fullName>
    </submittedName>
</protein>
<proteinExistence type="predicted"/>
<dbReference type="GO" id="GO:0016887">
    <property type="term" value="F:ATP hydrolysis activity"/>
    <property type="evidence" value="ECO:0007669"/>
    <property type="project" value="InterPro"/>
</dbReference>
<evidence type="ECO:0000313" key="11">
    <source>
        <dbReference type="EMBL" id="MDI6448656.1"/>
    </source>
</evidence>
<dbReference type="FunFam" id="3.40.50.300:FF:000127">
    <property type="entry name" value="Ribose import ATP-binding protein RbsA"/>
    <property type="match status" value="1"/>
</dbReference>
<evidence type="ECO:0000256" key="4">
    <source>
        <dbReference type="ARBA" id="ARBA00022597"/>
    </source>
</evidence>
<dbReference type="Pfam" id="PF00005">
    <property type="entry name" value="ABC_tran"/>
    <property type="match status" value="2"/>
</dbReference>
<reference evidence="11" key="1">
    <citation type="submission" date="2023-05" db="EMBL/GenBank/DDBJ databases">
        <title>Anaerotaeda fermentans gen. nov., sp. nov., a novel anaerobic planctomycete of the new family within the order Sedimentisphaerales isolated from Taman Peninsula, Russia.</title>
        <authorList>
            <person name="Khomyakova M.A."/>
            <person name="Merkel A.Y."/>
            <person name="Slobodkin A.I."/>
        </authorList>
    </citation>
    <scope>NUCLEOTIDE SEQUENCE</scope>
    <source>
        <strain evidence="11">M17dextr</strain>
    </source>
</reference>
<evidence type="ECO:0000313" key="12">
    <source>
        <dbReference type="Proteomes" id="UP001431776"/>
    </source>
</evidence>
<dbReference type="InterPro" id="IPR003593">
    <property type="entry name" value="AAA+_ATPase"/>
</dbReference>
<keyword evidence="9" id="KW-0472">Membrane</keyword>
<dbReference type="AlphaFoldDB" id="A0AAW6TSG5"/>
<evidence type="ECO:0000256" key="8">
    <source>
        <dbReference type="ARBA" id="ARBA00022967"/>
    </source>
</evidence>
<keyword evidence="3" id="KW-1003">Cell membrane</keyword>
<keyword evidence="2" id="KW-0813">Transport</keyword>
<dbReference type="PROSITE" id="PS00211">
    <property type="entry name" value="ABC_TRANSPORTER_1"/>
    <property type="match status" value="1"/>
</dbReference>
<dbReference type="PROSITE" id="PS50893">
    <property type="entry name" value="ABC_TRANSPORTER_2"/>
    <property type="match status" value="2"/>
</dbReference>
<dbReference type="CDD" id="cd03215">
    <property type="entry name" value="ABC_Carb_Monos_II"/>
    <property type="match status" value="1"/>
</dbReference>
<feature type="domain" description="ABC transporter" evidence="10">
    <location>
        <begin position="11"/>
        <end position="247"/>
    </location>
</feature>
<dbReference type="InterPro" id="IPR050107">
    <property type="entry name" value="ABC_carbohydrate_import_ATPase"/>
</dbReference>
<feature type="domain" description="ABC transporter" evidence="10">
    <location>
        <begin position="264"/>
        <end position="514"/>
    </location>
</feature>
<evidence type="ECO:0000256" key="6">
    <source>
        <dbReference type="ARBA" id="ARBA00022741"/>
    </source>
</evidence>
<dbReference type="Gene3D" id="3.40.50.300">
    <property type="entry name" value="P-loop containing nucleotide triphosphate hydrolases"/>
    <property type="match status" value="2"/>
</dbReference>